<evidence type="ECO:0000313" key="1">
    <source>
        <dbReference type="EMBL" id="VVC38008.1"/>
    </source>
</evidence>
<reference evidence="1 2" key="1">
    <citation type="submission" date="2019-08" db="EMBL/GenBank/DDBJ databases">
        <authorList>
            <person name="Alioto T."/>
            <person name="Alioto T."/>
            <person name="Gomez Garrido J."/>
        </authorList>
    </citation>
    <scope>NUCLEOTIDE SEQUENCE [LARGE SCALE GENOMIC DNA]</scope>
</reference>
<name>A0A5E4N028_9HEMI</name>
<keyword evidence="2" id="KW-1185">Reference proteome</keyword>
<evidence type="ECO:0000313" key="2">
    <source>
        <dbReference type="Proteomes" id="UP000325440"/>
    </source>
</evidence>
<dbReference type="Proteomes" id="UP000325440">
    <property type="component" value="Unassembled WGS sequence"/>
</dbReference>
<protein>
    <submittedName>
        <fullName evidence="1">Uncharacterized protein</fullName>
    </submittedName>
</protein>
<dbReference type="OrthoDB" id="6615285at2759"/>
<accession>A0A5E4N028</accession>
<sequence>MKEKLRSGHKVVNRATGTSWSSRYNVCFAFINCCKEFMEILNNVENNPEKTLNRRKAGLKNNLKKFELVFMAVFWTSLLERFNKTSNILQSTSANLEDVCTNF</sequence>
<dbReference type="AlphaFoldDB" id="A0A5E4N028"/>
<proteinExistence type="predicted"/>
<organism evidence="1 2">
    <name type="scientific">Cinara cedri</name>
    <dbReference type="NCBI Taxonomy" id="506608"/>
    <lineage>
        <taxon>Eukaryota</taxon>
        <taxon>Metazoa</taxon>
        <taxon>Ecdysozoa</taxon>
        <taxon>Arthropoda</taxon>
        <taxon>Hexapoda</taxon>
        <taxon>Insecta</taxon>
        <taxon>Pterygota</taxon>
        <taxon>Neoptera</taxon>
        <taxon>Paraneoptera</taxon>
        <taxon>Hemiptera</taxon>
        <taxon>Sternorrhyncha</taxon>
        <taxon>Aphidomorpha</taxon>
        <taxon>Aphidoidea</taxon>
        <taxon>Aphididae</taxon>
        <taxon>Lachninae</taxon>
        <taxon>Cinara</taxon>
    </lineage>
</organism>
<dbReference type="EMBL" id="CABPRJ010001460">
    <property type="protein sequence ID" value="VVC38008.1"/>
    <property type="molecule type" value="Genomic_DNA"/>
</dbReference>
<gene>
    <name evidence="1" type="ORF">CINCED_3A020105</name>
</gene>